<dbReference type="KEGG" id="cate:C2869_02095"/>
<sequence>MWASLSANVVNLSQRRLVLSLRSPTQAAVLLGFILQPNLPKIVNLMALAFMLAALAREIKTLKPLYKGRIDFG</sequence>
<proteinExistence type="predicted"/>
<accession>A0A2S0VM62</accession>
<evidence type="ECO:0000313" key="2">
    <source>
        <dbReference type="Proteomes" id="UP000244441"/>
    </source>
</evidence>
<gene>
    <name evidence="1" type="ORF">C2869_02095</name>
</gene>
<protein>
    <submittedName>
        <fullName evidence="1">Uncharacterized protein</fullName>
    </submittedName>
</protein>
<name>A0A2S0VM62_9ALTE</name>
<organism evidence="1 2">
    <name type="scientific">Saccharobesus litoralis</name>
    <dbReference type="NCBI Taxonomy" id="2172099"/>
    <lineage>
        <taxon>Bacteria</taxon>
        <taxon>Pseudomonadati</taxon>
        <taxon>Pseudomonadota</taxon>
        <taxon>Gammaproteobacteria</taxon>
        <taxon>Alteromonadales</taxon>
        <taxon>Alteromonadaceae</taxon>
        <taxon>Saccharobesus</taxon>
    </lineage>
</organism>
<reference evidence="1 2" key="1">
    <citation type="submission" date="2018-01" db="EMBL/GenBank/DDBJ databases">
        <title>Genome sequence of a Cantenovulum-like bacteria.</title>
        <authorList>
            <person name="Tan W.R."/>
            <person name="Lau N.-S."/>
            <person name="Go F."/>
            <person name="Amirul A.-A.A."/>
        </authorList>
    </citation>
    <scope>NUCLEOTIDE SEQUENCE [LARGE SCALE GENOMIC DNA]</scope>
    <source>
        <strain evidence="1 2">CCB-QB4</strain>
    </source>
</reference>
<dbReference type="AlphaFoldDB" id="A0A2S0VM62"/>
<keyword evidence="2" id="KW-1185">Reference proteome</keyword>
<evidence type="ECO:0000313" key="1">
    <source>
        <dbReference type="EMBL" id="AWB65307.1"/>
    </source>
</evidence>
<dbReference type="EMBL" id="CP026604">
    <property type="protein sequence ID" value="AWB65307.1"/>
    <property type="molecule type" value="Genomic_DNA"/>
</dbReference>
<dbReference type="Proteomes" id="UP000244441">
    <property type="component" value="Chromosome"/>
</dbReference>